<evidence type="ECO:0000256" key="1">
    <source>
        <dbReference type="SAM" id="SignalP"/>
    </source>
</evidence>
<evidence type="ECO:0000313" key="2">
    <source>
        <dbReference type="EMBL" id="VFK24161.1"/>
    </source>
</evidence>
<dbReference type="EMBL" id="CAADGH010000019">
    <property type="protein sequence ID" value="VFK75289.1"/>
    <property type="molecule type" value="Genomic_DNA"/>
</dbReference>
<name>A0A450X4K1_9GAMM</name>
<dbReference type="EMBL" id="CAADFO010000007">
    <property type="protein sequence ID" value="VFK24161.1"/>
    <property type="molecule type" value="Genomic_DNA"/>
</dbReference>
<reference evidence="2" key="1">
    <citation type="submission" date="2019-02" db="EMBL/GenBank/DDBJ databases">
        <authorList>
            <person name="Gruber-Vodicka R. H."/>
            <person name="Seah K. B. B."/>
        </authorList>
    </citation>
    <scope>NUCLEOTIDE SEQUENCE</scope>
    <source>
        <strain evidence="2">BECK_BZ197</strain>
        <strain evidence="4">BECK_BZ198</strain>
        <strain evidence="3">BECK_BZ199</strain>
    </source>
</reference>
<proteinExistence type="predicted"/>
<gene>
    <name evidence="2" type="ORF">BECKMB1821G_GA0114241_100740</name>
    <name evidence="4" type="ORF">BECKMB1821H_GA0114242_101921</name>
    <name evidence="3" type="ORF">BECKMB1821I_GA0114274_101622</name>
</gene>
<accession>A0A450X4K1</accession>
<evidence type="ECO:0000313" key="3">
    <source>
        <dbReference type="EMBL" id="VFK30533.1"/>
    </source>
</evidence>
<evidence type="ECO:0000313" key="4">
    <source>
        <dbReference type="EMBL" id="VFK75289.1"/>
    </source>
</evidence>
<sequence length="179" mass="20285">MIGKKTRHIAIVFMLLASLPLFSCARTIVYHEYESMEEIMDGFGKIRVSVSGSYVDNGKKFFGKMTTYGNPYFLSISFEPFSSKQICLSKVTSSQNGQSKDIHSGKLVCDTKDHGKIYPHGYQVYGFEGIYLNVEIPVRFDVEYVIPDSKLSNQISVNLVNKPVRRERRNDFLDMIGSG</sequence>
<dbReference type="AlphaFoldDB" id="A0A450X4K1"/>
<protein>
    <recommendedName>
        <fullName evidence="5">Lipoprotein</fullName>
    </recommendedName>
</protein>
<organism evidence="2">
    <name type="scientific">Candidatus Kentrum sp. MB</name>
    <dbReference type="NCBI Taxonomy" id="2138164"/>
    <lineage>
        <taxon>Bacteria</taxon>
        <taxon>Pseudomonadati</taxon>
        <taxon>Pseudomonadota</taxon>
        <taxon>Gammaproteobacteria</taxon>
        <taxon>Candidatus Kentrum</taxon>
    </lineage>
</organism>
<dbReference type="EMBL" id="CAADFQ010000016">
    <property type="protein sequence ID" value="VFK30533.1"/>
    <property type="molecule type" value="Genomic_DNA"/>
</dbReference>
<feature type="chain" id="PRO_5036113490" description="Lipoprotein" evidence="1">
    <location>
        <begin position="26"/>
        <end position="179"/>
    </location>
</feature>
<evidence type="ECO:0008006" key="5">
    <source>
        <dbReference type="Google" id="ProtNLM"/>
    </source>
</evidence>
<feature type="signal peptide" evidence="1">
    <location>
        <begin position="1"/>
        <end position="25"/>
    </location>
</feature>
<keyword evidence="1" id="KW-0732">Signal</keyword>